<comment type="caution">
    <text evidence="1">The sequence shown here is derived from an EMBL/GenBank/DDBJ whole genome shotgun (WGS) entry which is preliminary data.</text>
</comment>
<dbReference type="InterPro" id="IPR025659">
    <property type="entry name" value="Tubby-like_C"/>
</dbReference>
<evidence type="ECO:0000313" key="1">
    <source>
        <dbReference type="EMBL" id="MFD2421170.1"/>
    </source>
</evidence>
<dbReference type="SUPFAM" id="SSF54518">
    <property type="entry name" value="Tubby C-terminal domain-like"/>
    <property type="match status" value="1"/>
</dbReference>
<sequence length="207" mass="22534">MTSHSRQAGGGTLFTEPVLVVNQKARLIEAASEFAIFDQHGHPLGTVVELPQSLLRKAVRTLKKYDRNPKHRFEIHDMGGSVVLKLARQAKTPADLVVTRADGTPIGEMTQGHLVGRPGFTFTANGRRVGGIEADDGRSWDFSITDSSGAEVARVTKSFQGKLKEAFAATDNYVVEMHRHIAEPLASLVLAAALTVDKALKKDKEHK</sequence>
<gene>
    <name evidence="1" type="ORF">ACFSXZ_33055</name>
</gene>
<evidence type="ECO:0000313" key="2">
    <source>
        <dbReference type="Proteomes" id="UP001597417"/>
    </source>
</evidence>
<dbReference type="RefSeq" id="WP_378269610.1">
    <property type="nucleotide sequence ID" value="NZ_JBHUKR010000021.1"/>
</dbReference>
<organism evidence="1 2">
    <name type="scientific">Amycolatopsis pigmentata</name>
    <dbReference type="NCBI Taxonomy" id="450801"/>
    <lineage>
        <taxon>Bacteria</taxon>
        <taxon>Bacillati</taxon>
        <taxon>Actinomycetota</taxon>
        <taxon>Actinomycetes</taxon>
        <taxon>Pseudonocardiales</taxon>
        <taxon>Pseudonocardiaceae</taxon>
        <taxon>Amycolatopsis</taxon>
    </lineage>
</organism>
<protein>
    <submittedName>
        <fullName evidence="1">Phospholipid scramblase-related protein</fullName>
    </submittedName>
</protein>
<dbReference type="Proteomes" id="UP001597417">
    <property type="component" value="Unassembled WGS sequence"/>
</dbReference>
<keyword evidence="2" id="KW-1185">Reference proteome</keyword>
<accession>A0ABW5G1N2</accession>
<name>A0ABW5G1N2_9PSEU</name>
<dbReference type="Pfam" id="PF03803">
    <property type="entry name" value="Scramblase"/>
    <property type="match status" value="1"/>
</dbReference>
<dbReference type="EMBL" id="JBHUKR010000021">
    <property type="protein sequence ID" value="MFD2421170.1"/>
    <property type="molecule type" value="Genomic_DNA"/>
</dbReference>
<dbReference type="InterPro" id="IPR005552">
    <property type="entry name" value="Scramblase"/>
</dbReference>
<dbReference type="PANTHER" id="PTHR23248">
    <property type="entry name" value="PHOSPHOLIPID SCRAMBLASE-RELATED"/>
    <property type="match status" value="1"/>
</dbReference>
<proteinExistence type="predicted"/>
<dbReference type="PANTHER" id="PTHR23248:SF9">
    <property type="entry name" value="PHOSPHOLIPID SCRAMBLASE"/>
    <property type="match status" value="1"/>
</dbReference>
<reference evidence="2" key="1">
    <citation type="journal article" date="2019" name="Int. J. Syst. Evol. Microbiol.">
        <title>The Global Catalogue of Microorganisms (GCM) 10K type strain sequencing project: providing services to taxonomists for standard genome sequencing and annotation.</title>
        <authorList>
            <consortium name="The Broad Institute Genomics Platform"/>
            <consortium name="The Broad Institute Genome Sequencing Center for Infectious Disease"/>
            <person name="Wu L."/>
            <person name="Ma J."/>
        </authorList>
    </citation>
    <scope>NUCLEOTIDE SEQUENCE [LARGE SCALE GENOMIC DNA]</scope>
    <source>
        <strain evidence="2">CGMCC 4.7645</strain>
    </source>
</reference>